<evidence type="ECO:0000256" key="5">
    <source>
        <dbReference type="ARBA" id="ARBA00023180"/>
    </source>
</evidence>
<dbReference type="InterPro" id="IPR050379">
    <property type="entry name" value="Type-I_Cytokine_Rcpt"/>
</dbReference>
<dbReference type="Gene3D" id="2.60.40.10">
    <property type="entry name" value="Immunoglobulins"/>
    <property type="match status" value="1"/>
</dbReference>
<proteinExistence type="predicted"/>
<keyword evidence="4" id="KW-0675">Receptor</keyword>
<feature type="domain" description="Fibronectin type-III" evidence="8">
    <location>
        <begin position="429"/>
        <end position="527"/>
    </location>
</feature>
<keyword evidence="3" id="KW-1015">Disulfide bond</keyword>
<keyword evidence="5" id="KW-0325">Glycoprotein</keyword>
<evidence type="ECO:0000313" key="10">
    <source>
        <dbReference type="Proteomes" id="UP001497482"/>
    </source>
</evidence>
<accession>A0AAV2IW25</accession>
<dbReference type="EMBL" id="OZ035823">
    <property type="protein sequence ID" value="CAL1567882.1"/>
    <property type="molecule type" value="Genomic_DNA"/>
</dbReference>
<reference evidence="9 10" key="1">
    <citation type="submission" date="2024-04" db="EMBL/GenBank/DDBJ databases">
        <authorList>
            <person name="Waldvogel A.-M."/>
            <person name="Schoenle A."/>
        </authorList>
    </citation>
    <scope>NUCLEOTIDE SEQUENCE [LARGE SCALE GENOMIC DNA]</scope>
</reference>
<keyword evidence="6" id="KW-0812">Transmembrane</keyword>
<gene>
    <name evidence="9" type="ORF">KC01_LOCUS612</name>
</gene>
<dbReference type="GO" id="GO:0043235">
    <property type="term" value="C:receptor complex"/>
    <property type="evidence" value="ECO:0007669"/>
    <property type="project" value="TreeGrafter"/>
</dbReference>
<dbReference type="GO" id="GO:0004896">
    <property type="term" value="F:cytokine receptor activity"/>
    <property type="evidence" value="ECO:0007669"/>
    <property type="project" value="TreeGrafter"/>
</dbReference>
<evidence type="ECO:0000256" key="7">
    <source>
        <dbReference type="SAM" id="SignalP"/>
    </source>
</evidence>
<evidence type="ECO:0000256" key="2">
    <source>
        <dbReference type="ARBA" id="ARBA00022737"/>
    </source>
</evidence>
<protein>
    <recommendedName>
        <fullName evidence="8">Fibronectin type-III domain-containing protein</fullName>
    </recommendedName>
</protein>
<dbReference type="AlphaFoldDB" id="A0AAV2IW25"/>
<organism evidence="9 10">
    <name type="scientific">Knipowitschia caucasica</name>
    <name type="common">Caucasian dwarf goby</name>
    <name type="synonym">Pomatoschistus caucasicus</name>
    <dbReference type="NCBI Taxonomy" id="637954"/>
    <lineage>
        <taxon>Eukaryota</taxon>
        <taxon>Metazoa</taxon>
        <taxon>Chordata</taxon>
        <taxon>Craniata</taxon>
        <taxon>Vertebrata</taxon>
        <taxon>Euteleostomi</taxon>
        <taxon>Actinopterygii</taxon>
        <taxon>Neopterygii</taxon>
        <taxon>Teleostei</taxon>
        <taxon>Neoteleostei</taxon>
        <taxon>Acanthomorphata</taxon>
        <taxon>Gobiaria</taxon>
        <taxon>Gobiiformes</taxon>
        <taxon>Gobioidei</taxon>
        <taxon>Gobiidae</taxon>
        <taxon>Gobiinae</taxon>
        <taxon>Knipowitschia</taxon>
    </lineage>
</organism>
<feature type="signal peptide" evidence="7">
    <location>
        <begin position="1"/>
        <end position="22"/>
    </location>
</feature>
<dbReference type="SMART" id="SM00060">
    <property type="entry name" value="FN3"/>
    <property type="match status" value="2"/>
</dbReference>
<keyword evidence="2" id="KW-0677">Repeat</keyword>
<dbReference type="PANTHER" id="PTHR23036">
    <property type="entry name" value="CYTOKINE RECEPTOR"/>
    <property type="match status" value="1"/>
</dbReference>
<feature type="chain" id="PRO_5043348657" description="Fibronectin type-III domain-containing protein" evidence="7">
    <location>
        <begin position="23"/>
        <end position="705"/>
    </location>
</feature>
<dbReference type="InterPro" id="IPR013783">
    <property type="entry name" value="Ig-like_fold"/>
</dbReference>
<name>A0AAV2IW25_KNICA</name>
<dbReference type="GO" id="GO:0009897">
    <property type="term" value="C:external side of plasma membrane"/>
    <property type="evidence" value="ECO:0007669"/>
    <property type="project" value="TreeGrafter"/>
</dbReference>
<evidence type="ECO:0000256" key="3">
    <source>
        <dbReference type="ARBA" id="ARBA00023157"/>
    </source>
</evidence>
<dbReference type="Proteomes" id="UP001497482">
    <property type="component" value="Chromosome 1"/>
</dbReference>
<keyword evidence="6" id="KW-0472">Membrane</keyword>
<feature type="transmembrane region" description="Helical" evidence="6">
    <location>
        <begin position="534"/>
        <end position="553"/>
    </location>
</feature>
<sequence length="705" mass="79659">MSTLGSLCNLTNFLSIFTLVNCSTSCMKYEHCKFYPGHHLDCFGRWVGNGKKQWRCEWEPGTSAHRNTYTLFKQQGEYCGAKDNISSQNKEITIFQKRDLTVLLVENLKSPNCTKAVFKGTPTDLVRCGPPTQSSFLRHSGILDLNVVWMKHEERYIKDFNLKYTTMGEERKVYAKLFKGKNGRVDGLDSSQSYMVQIKCDRNSDCSQCPWSHSYIIPPELKTKPTLIHLEKTNHPTAKGIRLVTITWQTVEIDKLDGYFINVQKASGEPPKNQFNTSEGAISLHLSCSAFTVHISAFNNVSVSPVLTRNIENCDAVTSMGAERLHVTVHSKTSFTVQWDSQLLDSYNCYSVEWSRKNQHKTEYLSFFEDVASNKTVNLTESLKPYKRYMLYLHTRPKKETCELKHVNGSESTYGSVQFYYKEGTPISPPTNISYNNVTSSSLVLTWSPIPEDDLRGFLLGYIIYYKEYSSRDTSAAEKVAYVGAETTSYVIEDLKPGTGYNVEISGFTRAGTGVRSIKGIFQTCTQVYMKDTVIIMIFVAAIVLLVVACSIVKRMKAVLWPSLPNPENSNAIQKMENSREIEQLKMLQTLQVEEWHTNELLIIKEQATVSVPHLVTAESKVCTRASVRDSDTPLKSLLSPQTAFTCGYTTMEMFQQLLTFQSSPSMTQKARERLIQDDVGETKPGQSDVGQFSSSSLFDLSTTF</sequence>
<keyword evidence="6" id="KW-1133">Transmembrane helix</keyword>
<evidence type="ECO:0000313" key="9">
    <source>
        <dbReference type="EMBL" id="CAL1567882.1"/>
    </source>
</evidence>
<dbReference type="PROSITE" id="PS50853">
    <property type="entry name" value="FN3"/>
    <property type="match status" value="1"/>
</dbReference>
<evidence type="ECO:0000256" key="6">
    <source>
        <dbReference type="SAM" id="Phobius"/>
    </source>
</evidence>
<keyword evidence="1 7" id="KW-0732">Signal</keyword>
<dbReference type="InterPro" id="IPR036116">
    <property type="entry name" value="FN3_sf"/>
</dbReference>
<dbReference type="FunFam" id="2.60.40.10:FF:000028">
    <property type="entry name" value="Neuronal cell adhesion molecule"/>
    <property type="match status" value="1"/>
</dbReference>
<evidence type="ECO:0000256" key="4">
    <source>
        <dbReference type="ARBA" id="ARBA00023170"/>
    </source>
</evidence>
<evidence type="ECO:0000256" key="1">
    <source>
        <dbReference type="ARBA" id="ARBA00022729"/>
    </source>
</evidence>
<evidence type="ECO:0000259" key="8">
    <source>
        <dbReference type="PROSITE" id="PS50853"/>
    </source>
</evidence>
<dbReference type="PANTHER" id="PTHR23036:SF151">
    <property type="entry name" value="FIBRONECTIN TYPE-III DOMAIN-CONTAINING PROTEIN"/>
    <property type="match status" value="1"/>
</dbReference>
<dbReference type="CDD" id="cd00063">
    <property type="entry name" value="FN3"/>
    <property type="match status" value="1"/>
</dbReference>
<dbReference type="SUPFAM" id="SSF49265">
    <property type="entry name" value="Fibronectin type III"/>
    <property type="match status" value="1"/>
</dbReference>
<dbReference type="GO" id="GO:0019955">
    <property type="term" value="F:cytokine binding"/>
    <property type="evidence" value="ECO:0007669"/>
    <property type="project" value="TreeGrafter"/>
</dbReference>
<keyword evidence="10" id="KW-1185">Reference proteome</keyword>
<dbReference type="Pfam" id="PF00041">
    <property type="entry name" value="fn3"/>
    <property type="match status" value="1"/>
</dbReference>
<dbReference type="InterPro" id="IPR003961">
    <property type="entry name" value="FN3_dom"/>
</dbReference>